<protein>
    <submittedName>
        <fullName evidence="2">Uncharacterized protein</fullName>
    </submittedName>
</protein>
<dbReference type="AlphaFoldDB" id="A0A7R9AX49"/>
<feature type="region of interest" description="Disordered" evidence="1">
    <location>
        <begin position="154"/>
        <end position="175"/>
    </location>
</feature>
<reference evidence="2" key="1">
    <citation type="submission" date="2020-11" db="EMBL/GenBank/DDBJ databases">
        <authorList>
            <person name="Tran Van P."/>
        </authorList>
    </citation>
    <scope>NUCLEOTIDE SEQUENCE</scope>
</reference>
<gene>
    <name evidence="2" type="ORF">TSIB3V08_LOCUS6374</name>
</gene>
<organism evidence="2">
    <name type="scientific">Timema shepardi</name>
    <name type="common">Walking stick</name>
    <dbReference type="NCBI Taxonomy" id="629360"/>
    <lineage>
        <taxon>Eukaryota</taxon>
        <taxon>Metazoa</taxon>
        <taxon>Ecdysozoa</taxon>
        <taxon>Arthropoda</taxon>
        <taxon>Hexapoda</taxon>
        <taxon>Insecta</taxon>
        <taxon>Pterygota</taxon>
        <taxon>Neoptera</taxon>
        <taxon>Polyneoptera</taxon>
        <taxon>Phasmatodea</taxon>
        <taxon>Timematodea</taxon>
        <taxon>Timematoidea</taxon>
        <taxon>Timematidae</taxon>
        <taxon>Timema</taxon>
    </lineage>
</organism>
<name>A0A7R9AX49_TIMSH</name>
<sequence>MREVNPHLRERRMENHAQCTRPGLYHDLPIFSSLVRNKSSALDHAATEAAPPRVTPSASQAIYLSNYSSPMASLVLADSFEKLPDQIIYLYAEPYDLQKHKSAVSSQSAPKKPRGYCSSPSVHPLTVARSYKIGTGTIHWVLAACRHSSGYDGELREETSSDPFSSGRSERTHSGTKNTLLTNHCYVTIGISTFRVLGLCA</sequence>
<evidence type="ECO:0000313" key="2">
    <source>
        <dbReference type="EMBL" id="CAD7262257.1"/>
    </source>
</evidence>
<evidence type="ECO:0000256" key="1">
    <source>
        <dbReference type="SAM" id="MobiDB-lite"/>
    </source>
</evidence>
<accession>A0A7R9AX49</accession>
<dbReference type="EMBL" id="OC002705">
    <property type="protein sequence ID" value="CAD7262257.1"/>
    <property type="molecule type" value="Genomic_DNA"/>
</dbReference>
<proteinExistence type="predicted"/>